<name>A0A8S1VTV1_9CILI</name>
<evidence type="ECO:0000313" key="2">
    <source>
        <dbReference type="EMBL" id="CAD8179545.1"/>
    </source>
</evidence>
<keyword evidence="1" id="KW-0812">Transmembrane</keyword>
<dbReference type="Proteomes" id="UP000689195">
    <property type="component" value="Unassembled WGS sequence"/>
</dbReference>
<keyword evidence="1" id="KW-0472">Membrane</keyword>
<feature type="transmembrane region" description="Helical" evidence="1">
    <location>
        <begin position="1058"/>
        <end position="1077"/>
    </location>
</feature>
<organism evidence="2 3">
    <name type="scientific">Paramecium pentaurelia</name>
    <dbReference type="NCBI Taxonomy" id="43138"/>
    <lineage>
        <taxon>Eukaryota</taxon>
        <taxon>Sar</taxon>
        <taxon>Alveolata</taxon>
        <taxon>Ciliophora</taxon>
        <taxon>Intramacronucleata</taxon>
        <taxon>Oligohymenophorea</taxon>
        <taxon>Peniculida</taxon>
        <taxon>Parameciidae</taxon>
        <taxon>Paramecium</taxon>
    </lineage>
</organism>
<evidence type="ECO:0008006" key="4">
    <source>
        <dbReference type="Google" id="ProtNLM"/>
    </source>
</evidence>
<dbReference type="OrthoDB" id="301133at2759"/>
<proteinExistence type="predicted"/>
<feature type="transmembrane region" description="Helical" evidence="1">
    <location>
        <begin position="849"/>
        <end position="870"/>
    </location>
</feature>
<reference evidence="2" key="1">
    <citation type="submission" date="2021-01" db="EMBL/GenBank/DDBJ databases">
        <authorList>
            <consortium name="Genoscope - CEA"/>
            <person name="William W."/>
        </authorList>
    </citation>
    <scope>NUCLEOTIDE SEQUENCE</scope>
</reference>
<keyword evidence="1" id="KW-1133">Transmembrane helix</keyword>
<evidence type="ECO:0000313" key="3">
    <source>
        <dbReference type="Proteomes" id="UP000689195"/>
    </source>
</evidence>
<gene>
    <name evidence="2" type="ORF">PPENT_87.1.T0720096</name>
</gene>
<dbReference type="PANTHER" id="PTHR31600">
    <property type="entry name" value="TINY MACROCYSTS PROTEIN B-RELATED"/>
    <property type="match status" value="1"/>
</dbReference>
<dbReference type="EMBL" id="CAJJDO010000072">
    <property type="protein sequence ID" value="CAD8179545.1"/>
    <property type="molecule type" value="Genomic_DNA"/>
</dbReference>
<keyword evidence="3" id="KW-1185">Reference proteome</keyword>
<dbReference type="AlphaFoldDB" id="A0A8S1VTV1"/>
<protein>
    <recommendedName>
        <fullName evidence="4">Transmembrane protein</fullName>
    </recommendedName>
</protein>
<feature type="transmembrane region" description="Helical" evidence="1">
    <location>
        <begin position="748"/>
        <end position="769"/>
    </location>
</feature>
<dbReference type="InterPro" id="IPR052994">
    <property type="entry name" value="Tiny_macrocysts_regulators"/>
</dbReference>
<evidence type="ECO:0000256" key="1">
    <source>
        <dbReference type="SAM" id="Phobius"/>
    </source>
</evidence>
<accession>A0A8S1VTV1</accession>
<dbReference type="PANTHER" id="PTHR31600:SF2">
    <property type="entry name" value="GAMETE ENRICHED GENE 10 PROTEIN-RELATED"/>
    <property type="match status" value="1"/>
</dbReference>
<sequence>MAKNQNYVAYKDLVSLQFNNNILLNLKINLILQQCLRKISYDTQNYSKPTNSITLISKQLIENENQNFQTQINIIELLHDKIECMRLLIEENYLQKFDHLLKYIEKLINLQNILVKQYETFPCERTQSVLGFFYTELLNDYLATNQLFSVLAISDEKMKKIALNQDVFNNKMIYLITEFNGKMKIKFSSYDADSFLGISNESLTNKIIDDLIPPVINENHDEMVIDFLKNGKSKYLRQLQVNFLFYKYQQYMMEIDFAIETNLIQELNFIVFIQPTMSQVLSIILDLNFTIACMSKALIQELDLQESIKFYLGMKISKIIPTFPNIILDNHFIENAEAHFENQDVRQSSTSRGHPYHTSYCIKTKKLDDKIAYYYVQFEYFKKTINNQVSSYSDSLNTTHHLILDYIYEDNVNEICEEAPVEIPIEEDVKRQNPQQIYGEGLCSEQSHMINEFKFEQTNIKSTFRCNQTLLEQKFYSNVHKIPSKLSNQLISHKNESYIHDEKVKIDGCQSSQISSQQGLKRSEFYKKYELYSKIRLQVGNSKYHKLFIFTFTFSIISQVIIQSIQIAKLNINLQLLASDIDLLQIKNLVYQPFESFLLTRWTIFNYIQMQVTGEITQQEFNYLVEFPRQNLNLGYDQLDSNLKQVLDRISVSGFFENKSLDIYIYVSTGQGELYNLTLRNSIQILLNYQYEIKKRYQIEGTIISDSPYVYYSYKNYLTMKSEFNQLNEQILSNTIAKSQQEQSQEQLIFIIAVGIALIQFCLSLNYFLQIQRLINKFYGVIQNMDTEYTYQEITRLKFISGRLNKNTNPLFRFQINIEQREKEFQYKSYIMNIKKKVLHRPYYLKQYFVYYLYIIFVLVLMIGNALLTYEECGEYLSKYPETAQFFKAISDVGTDIPTMYAQRDILYNIELIAPFLNDTEKSRVLLEIKESLNRTTNFITLDFNMDNLIISTEFKDYYNEIQKENLCNFLPNYISSKSSTICPQIMDQNLERGLLGLLIYISNFINTDMAINHFTKKLQQSYLELEGAFLVSYIIKDINTSFHYDLVSQTQFYINKISVHNLVILIFLCILIVLTLTKIKNKLIYKLYLAQRLPYLMPIKTIILNDSFERNLRQIMHI</sequence>
<comment type="caution">
    <text evidence="2">The sequence shown here is derived from an EMBL/GenBank/DDBJ whole genome shotgun (WGS) entry which is preliminary data.</text>
</comment>